<dbReference type="PANTHER" id="PTHR30388">
    <property type="entry name" value="ALDEHYDE OXIDOREDUCTASE MOLYBDENUM COFACTOR ASSEMBLY PROTEIN"/>
    <property type="match status" value="1"/>
</dbReference>
<evidence type="ECO:0000259" key="2">
    <source>
        <dbReference type="Pfam" id="PF13478"/>
    </source>
</evidence>
<organism evidence="3 4">
    <name type="scientific">Alloalcanivorax xenomutans</name>
    <dbReference type="NCBI Taxonomy" id="1094342"/>
    <lineage>
        <taxon>Bacteria</taxon>
        <taxon>Pseudomonadati</taxon>
        <taxon>Pseudomonadota</taxon>
        <taxon>Gammaproteobacteria</taxon>
        <taxon>Oceanospirillales</taxon>
        <taxon>Alcanivoracaceae</taxon>
        <taxon>Alloalcanivorax</taxon>
    </lineage>
</organism>
<gene>
    <name evidence="3" type="ORF">LZG35_13510</name>
</gene>
<dbReference type="InterPro" id="IPR052698">
    <property type="entry name" value="MoCofactor_Util/Proc"/>
</dbReference>
<dbReference type="Gene3D" id="3.40.50.720">
    <property type="entry name" value="NAD(P)-binding Rossmann-like Domain"/>
    <property type="match status" value="1"/>
</dbReference>
<dbReference type="InterPro" id="IPR003777">
    <property type="entry name" value="XdhC_CoxI"/>
</dbReference>
<dbReference type="Pfam" id="PF13478">
    <property type="entry name" value="XdhC_C"/>
    <property type="match status" value="1"/>
</dbReference>
<dbReference type="EMBL" id="JAJVKT010000016">
    <property type="protein sequence ID" value="MCE7509657.1"/>
    <property type="molecule type" value="Genomic_DNA"/>
</dbReference>
<feature type="domain" description="XdhC- CoxI" evidence="1">
    <location>
        <begin position="33"/>
        <end position="95"/>
    </location>
</feature>
<evidence type="ECO:0000313" key="3">
    <source>
        <dbReference type="EMBL" id="MCE7509657.1"/>
    </source>
</evidence>
<protein>
    <submittedName>
        <fullName evidence="3">XdhC family protein</fullName>
    </submittedName>
</protein>
<feature type="domain" description="XdhC Rossmann" evidence="2">
    <location>
        <begin position="175"/>
        <end position="298"/>
    </location>
</feature>
<accession>A0A9Q3ZHU4</accession>
<dbReference type="PANTHER" id="PTHR30388:SF4">
    <property type="entry name" value="MOLYBDENUM COFACTOR INSERTION CHAPERONE PAOD"/>
    <property type="match status" value="1"/>
</dbReference>
<dbReference type="AlphaFoldDB" id="A0A9Q3ZHU4"/>
<evidence type="ECO:0000259" key="1">
    <source>
        <dbReference type="Pfam" id="PF02625"/>
    </source>
</evidence>
<reference evidence="3" key="1">
    <citation type="submission" date="2022-01" db="EMBL/GenBank/DDBJ databases">
        <authorList>
            <person name="Karlyshev A.V."/>
            <person name="Jaspars M."/>
        </authorList>
    </citation>
    <scope>NUCLEOTIDE SEQUENCE</scope>
    <source>
        <strain evidence="3">AGSA3-2</strain>
    </source>
</reference>
<dbReference type="Proteomes" id="UP001107961">
    <property type="component" value="Unassembled WGS sequence"/>
</dbReference>
<keyword evidence="4" id="KW-1185">Reference proteome</keyword>
<dbReference type="RefSeq" id="WP_022996317.1">
    <property type="nucleotide sequence ID" value="NZ_CP012331.1"/>
</dbReference>
<dbReference type="KEGG" id="axe:P40_17110"/>
<dbReference type="Pfam" id="PF02625">
    <property type="entry name" value="XdhC_CoxI"/>
    <property type="match status" value="1"/>
</dbReference>
<sequence>MKENHWVNTSPVRTLRTDDPLELLKFARASFRGGGVAIAMLVGIRGGAARALGSQVVVTEEGEFAGFVSGGCVEAAVAAEALLAISEGRDRSVLYGEGSPFFDIVLPCGGGITIALHVLRDIDAIDQVIECLGKRRPAGLAYSPRQQSLSCVEPPEQAGWHDDTFVSVYRPVTRVVISGRGIEAERVALLAECSGYDAVVLDPSRAAEGLDGVADAYSAIVLLHHDLDAELPFLEKALNAPGFYLGALGSTRTHRKRIERLRGLGFSDEDVARIKAPIGLFGPAREASSLAISVLADVAATRLATFV</sequence>
<dbReference type="InterPro" id="IPR027051">
    <property type="entry name" value="XdhC_Rossmann_dom"/>
</dbReference>
<name>A0A9Q3ZHU4_9GAMM</name>
<comment type="caution">
    <text evidence="3">The sequence shown here is derived from an EMBL/GenBank/DDBJ whole genome shotgun (WGS) entry which is preliminary data.</text>
</comment>
<proteinExistence type="predicted"/>
<evidence type="ECO:0000313" key="4">
    <source>
        <dbReference type="Proteomes" id="UP001107961"/>
    </source>
</evidence>